<dbReference type="InterPro" id="IPR043502">
    <property type="entry name" value="DNA/RNA_pol_sf"/>
</dbReference>
<reference evidence="2" key="1">
    <citation type="journal article" date="2014" name="PLoS ONE">
        <title>Transcriptome-Based Identification of ABC Transporters in the Western Tarnished Plant Bug Lygus hesperus.</title>
        <authorList>
            <person name="Hull J.J."/>
            <person name="Chaney K."/>
            <person name="Geib S.M."/>
            <person name="Fabrick J.A."/>
            <person name="Brent C.S."/>
            <person name="Walsh D."/>
            <person name="Lavine L.C."/>
        </authorList>
    </citation>
    <scope>NUCLEOTIDE SEQUENCE</scope>
</reference>
<keyword evidence="2" id="KW-0808">Transferase</keyword>
<evidence type="ECO:0000313" key="2">
    <source>
        <dbReference type="EMBL" id="JAG05398.1"/>
    </source>
</evidence>
<sequence>DTRPISVLPALSKPLEFIMNKQIIFHLTSNKLLSPFQSGFRSGHSCTTLLADLIDSIHRGFDRGLTTCLALLDFCNAFGSVNHQLLLLKMKHFFGFDSASIKLLNSYLT</sequence>
<gene>
    <name evidence="2" type="ORF">CM83_104130</name>
</gene>
<evidence type="ECO:0000259" key="1">
    <source>
        <dbReference type="Pfam" id="PF00078"/>
    </source>
</evidence>
<keyword evidence="2" id="KW-0548">Nucleotidyltransferase</keyword>
<feature type="domain" description="Reverse transcriptase" evidence="1">
    <location>
        <begin position="2"/>
        <end position="94"/>
    </location>
</feature>
<dbReference type="EMBL" id="GBHO01038206">
    <property type="protein sequence ID" value="JAG05398.1"/>
    <property type="molecule type" value="Transcribed_RNA"/>
</dbReference>
<accession>A0A0A9WFV1</accession>
<feature type="non-terminal residue" evidence="2">
    <location>
        <position position="109"/>
    </location>
</feature>
<dbReference type="AlphaFoldDB" id="A0A0A9WFV1"/>
<name>A0A0A9WFV1_LYGHE</name>
<feature type="non-terminal residue" evidence="2">
    <location>
        <position position="1"/>
    </location>
</feature>
<protein>
    <submittedName>
        <fullName evidence="2">Putative RNA-directed DNA polymerase from transposon X-element</fullName>
    </submittedName>
</protein>
<dbReference type="Pfam" id="PF00078">
    <property type="entry name" value="RVT_1"/>
    <property type="match status" value="1"/>
</dbReference>
<dbReference type="InterPro" id="IPR000477">
    <property type="entry name" value="RT_dom"/>
</dbReference>
<organism evidence="2">
    <name type="scientific">Lygus hesperus</name>
    <name type="common">Western plant bug</name>
    <dbReference type="NCBI Taxonomy" id="30085"/>
    <lineage>
        <taxon>Eukaryota</taxon>
        <taxon>Metazoa</taxon>
        <taxon>Ecdysozoa</taxon>
        <taxon>Arthropoda</taxon>
        <taxon>Hexapoda</taxon>
        <taxon>Insecta</taxon>
        <taxon>Pterygota</taxon>
        <taxon>Neoptera</taxon>
        <taxon>Paraneoptera</taxon>
        <taxon>Hemiptera</taxon>
        <taxon>Heteroptera</taxon>
        <taxon>Panheteroptera</taxon>
        <taxon>Cimicomorpha</taxon>
        <taxon>Miridae</taxon>
        <taxon>Mirini</taxon>
        <taxon>Lygus</taxon>
    </lineage>
</organism>
<dbReference type="PANTHER" id="PTHR33332">
    <property type="entry name" value="REVERSE TRANSCRIPTASE DOMAIN-CONTAINING PROTEIN"/>
    <property type="match status" value="1"/>
</dbReference>
<keyword evidence="2" id="KW-0695">RNA-directed DNA polymerase</keyword>
<dbReference type="SUPFAM" id="SSF56672">
    <property type="entry name" value="DNA/RNA polymerases"/>
    <property type="match status" value="1"/>
</dbReference>
<reference evidence="2" key="2">
    <citation type="submission" date="2014-07" db="EMBL/GenBank/DDBJ databases">
        <authorList>
            <person name="Hull J."/>
        </authorList>
    </citation>
    <scope>NUCLEOTIDE SEQUENCE</scope>
</reference>
<proteinExistence type="predicted"/>
<dbReference type="GO" id="GO:0003964">
    <property type="term" value="F:RNA-directed DNA polymerase activity"/>
    <property type="evidence" value="ECO:0007669"/>
    <property type="project" value="UniProtKB-KW"/>
</dbReference>